<feature type="region of interest" description="Disordered" evidence="1">
    <location>
        <begin position="220"/>
        <end position="315"/>
    </location>
</feature>
<dbReference type="RefSeq" id="WP_290113748.1">
    <property type="nucleotide sequence ID" value="NZ_JAUEPL010000034.1"/>
</dbReference>
<evidence type="ECO:0000256" key="3">
    <source>
        <dbReference type="SAM" id="SignalP"/>
    </source>
</evidence>
<keyword evidence="2" id="KW-0472">Membrane</keyword>
<evidence type="ECO:0000256" key="2">
    <source>
        <dbReference type="SAM" id="Phobius"/>
    </source>
</evidence>
<feature type="transmembrane region" description="Helical" evidence="2">
    <location>
        <begin position="340"/>
        <end position="361"/>
    </location>
</feature>
<evidence type="ECO:0000313" key="4">
    <source>
        <dbReference type="EMBL" id="MDN3296510.1"/>
    </source>
</evidence>
<feature type="signal peptide" evidence="3">
    <location>
        <begin position="1"/>
        <end position="16"/>
    </location>
</feature>
<dbReference type="Proteomes" id="UP001174050">
    <property type="component" value="Unassembled WGS sequence"/>
</dbReference>
<evidence type="ECO:0000256" key="1">
    <source>
        <dbReference type="SAM" id="MobiDB-lite"/>
    </source>
</evidence>
<gene>
    <name evidence="4" type="ORF">QWM81_21150</name>
</gene>
<organism evidence="4 5">
    <name type="scientific">Streptomyces ficellus</name>
    <dbReference type="NCBI Taxonomy" id="1977088"/>
    <lineage>
        <taxon>Bacteria</taxon>
        <taxon>Bacillati</taxon>
        <taxon>Actinomycetota</taxon>
        <taxon>Actinomycetes</taxon>
        <taxon>Kitasatosporales</taxon>
        <taxon>Streptomycetaceae</taxon>
        <taxon>Streptomyces</taxon>
    </lineage>
</organism>
<keyword evidence="2" id="KW-0812">Transmembrane</keyword>
<keyword evidence="2" id="KW-1133">Transmembrane helix</keyword>
<protein>
    <submittedName>
        <fullName evidence="4">Choice-of-anchor M domain-containing protein</fullName>
    </submittedName>
</protein>
<name>A0ABT7ZAI0_9ACTN</name>
<feature type="compositionally biased region" description="Pro residues" evidence="1">
    <location>
        <begin position="235"/>
        <end position="247"/>
    </location>
</feature>
<accession>A0ABT7ZAI0</accession>
<feature type="compositionally biased region" description="Low complexity" evidence="1">
    <location>
        <begin position="248"/>
        <end position="301"/>
    </location>
</feature>
<comment type="caution">
    <text evidence="4">The sequence shown here is derived from an EMBL/GenBank/DDBJ whole genome shotgun (WGS) entry which is preliminary data.</text>
</comment>
<keyword evidence="3" id="KW-0732">Signal</keyword>
<keyword evidence="5" id="KW-1185">Reference proteome</keyword>
<dbReference type="EMBL" id="JAUEPL010000034">
    <property type="protein sequence ID" value="MDN3296510.1"/>
    <property type="molecule type" value="Genomic_DNA"/>
</dbReference>
<reference evidence="4" key="1">
    <citation type="submission" date="2023-06" db="EMBL/GenBank/DDBJ databases">
        <title>WGS-Sequencing of Streptomyces ficellus isolate 21 collected from sand in Gara Djebilet Iron Mine in Algeria.</title>
        <authorList>
            <person name="Zegers G.P."/>
            <person name="Gomez A."/>
            <person name="Gueddou A."/>
            <person name="Zahara A.F."/>
            <person name="Worth M."/>
            <person name="Sevigny J.L."/>
            <person name="Tisa L."/>
        </authorList>
    </citation>
    <scope>NUCLEOTIDE SEQUENCE</scope>
    <source>
        <strain evidence="4">AS11</strain>
    </source>
</reference>
<feature type="chain" id="PRO_5046744601" evidence="3">
    <location>
        <begin position="17"/>
        <end position="370"/>
    </location>
</feature>
<dbReference type="NCBIfam" id="NF038134">
    <property type="entry name" value="choice_anch_M"/>
    <property type="match status" value="1"/>
</dbReference>
<dbReference type="NCBIfam" id="TIGR03769">
    <property type="entry name" value="P_ac_wall_RPT"/>
    <property type="match status" value="1"/>
</dbReference>
<proteinExistence type="predicted"/>
<evidence type="ECO:0000313" key="5">
    <source>
        <dbReference type="Proteomes" id="UP001174050"/>
    </source>
</evidence>
<dbReference type="InterPro" id="IPR022435">
    <property type="entry name" value="Surface-anchored_actinobac"/>
</dbReference>
<sequence length="370" mass="37516">MTAVLSLLAATPVALAAEDPPREAPDGERVVLNGGHLDMAARLKDGRLEYQIKDGTVAGKPVWREPSDVLLHFDPRHELVIPPREEVPQFEGFGEPGESLWVDKDFEVKEGLLWPGWNTLEILPADVSGPVKVTFPKIEGPGRFILGQFEDDPEMGVRIGVTIDSTKPDPGSVELPANTHAHPLWIFNSKGVYRITMEMSTTLPSGEKVSDRETLAVAVGDVDPSAVVPGDGTPKPTPTPTPTPTAPPTGSASPTGTPTATPTVTATATATPTASPSPTPSASVTPSASASATPSGAAAPDPIVPPAGSGSSGAGTGSGAILAGGTTTTGGSLAKTGAGVALPAGIAAAAVVAGGATVLFVRLRRKAAAR</sequence>